<evidence type="ECO:0000313" key="7">
    <source>
        <dbReference type="EMBL" id="QFP79489.1"/>
    </source>
</evidence>
<dbReference type="CDD" id="cd01127">
    <property type="entry name" value="TrwB_TraG_TraD_VirD4"/>
    <property type="match status" value="1"/>
</dbReference>
<dbReference type="Pfam" id="PF01580">
    <property type="entry name" value="FtsK_SpoIIIE"/>
    <property type="match status" value="2"/>
</dbReference>
<name>A0ABX6C7A2_9LACO</name>
<dbReference type="Proteomes" id="UP000326334">
    <property type="component" value="Chromosome"/>
</dbReference>
<keyword evidence="2 4" id="KW-0547">Nucleotide-binding</keyword>
<dbReference type="InterPro" id="IPR027417">
    <property type="entry name" value="P-loop_NTPase"/>
</dbReference>
<dbReference type="InterPro" id="IPR002543">
    <property type="entry name" value="FtsK_dom"/>
</dbReference>
<dbReference type="InterPro" id="IPR003593">
    <property type="entry name" value="AAA+_ATPase"/>
</dbReference>
<gene>
    <name evidence="7" type="primary">essC</name>
    <name evidence="7" type="ORF">LG542_04260</name>
</gene>
<organism evidence="7 8">
    <name type="scientific">Latilactobacillus graminis</name>
    <dbReference type="NCBI Taxonomy" id="60519"/>
    <lineage>
        <taxon>Bacteria</taxon>
        <taxon>Bacillati</taxon>
        <taxon>Bacillota</taxon>
        <taxon>Bacilli</taxon>
        <taxon>Lactobacillales</taxon>
        <taxon>Lactobacillaceae</taxon>
        <taxon>Latilactobacillus</taxon>
    </lineage>
</organism>
<feature type="domain" description="FtsK" evidence="6">
    <location>
        <begin position="996"/>
        <end position="1181"/>
    </location>
</feature>
<keyword evidence="5" id="KW-0472">Membrane</keyword>
<dbReference type="PANTHER" id="PTHR22683">
    <property type="entry name" value="SPORULATION PROTEIN RELATED"/>
    <property type="match status" value="1"/>
</dbReference>
<evidence type="ECO:0000256" key="4">
    <source>
        <dbReference type="PROSITE-ProRule" id="PRU00289"/>
    </source>
</evidence>
<feature type="binding site" evidence="4">
    <location>
        <begin position="671"/>
        <end position="678"/>
    </location>
    <ligand>
        <name>ATP</name>
        <dbReference type="ChEBI" id="CHEBI:30616"/>
    </ligand>
</feature>
<evidence type="ECO:0000256" key="3">
    <source>
        <dbReference type="ARBA" id="ARBA00022840"/>
    </source>
</evidence>
<dbReference type="PROSITE" id="PS50901">
    <property type="entry name" value="FTSK"/>
    <property type="match status" value="2"/>
</dbReference>
<dbReference type="SMART" id="SM00382">
    <property type="entry name" value="AAA"/>
    <property type="match status" value="2"/>
</dbReference>
<dbReference type="InterPro" id="IPR023839">
    <property type="entry name" value="Firmicutes_EssC_C"/>
</dbReference>
<proteinExistence type="predicted"/>
<feature type="binding site" evidence="4">
    <location>
        <begin position="1012"/>
        <end position="1019"/>
    </location>
    <ligand>
        <name>ATP</name>
        <dbReference type="ChEBI" id="CHEBI:30616"/>
    </ligand>
</feature>
<dbReference type="RefSeq" id="WP_057908320.1">
    <property type="nucleotide sequence ID" value="NZ_CP045007.1"/>
</dbReference>
<evidence type="ECO:0000259" key="6">
    <source>
        <dbReference type="PROSITE" id="PS50901"/>
    </source>
</evidence>
<keyword evidence="3 4" id="KW-0067">ATP-binding</keyword>
<feature type="domain" description="FtsK" evidence="6">
    <location>
        <begin position="651"/>
        <end position="845"/>
    </location>
</feature>
<keyword evidence="1" id="KW-0677">Repeat</keyword>
<accession>A0ABX6C7A2</accession>
<keyword evidence="8" id="KW-1185">Reference proteome</keyword>
<evidence type="ECO:0000256" key="5">
    <source>
        <dbReference type="SAM" id="Phobius"/>
    </source>
</evidence>
<dbReference type="Gene3D" id="3.40.50.300">
    <property type="entry name" value="P-loop containing nucleotide triphosphate hydrolases"/>
    <property type="match status" value="2"/>
</dbReference>
<sequence length="1465" mass="164859">MKIYVYAQNRVMHLPTSDEDYQLNEVMSEFPEELNRLMIHVSDDRAVILQDGQEIDTLNAEGERFTRSGVTISAMHIIRQVFWIQDKTELWVSGQTGAAIQLADIPVEDTTIGGFLLKRSAVTDKWELIVQGNGLYTMGRLLDKGTNFVLDSGQTITFGTTQIRIFEKELWVYAAEISIKSKIPYGQIKSVYDKPDNYPAYRRSPRLILRSPDEQLTVPQPPAKAKRNDDGLAGLILPPALSFGATIAMAIFMHRGLLVLVTGSVTLVTTAISIRKYFKDKKIREKEENQAVEAYEQILNERNLAINEANAKQRKAKEYHYPDISVLNQMVAVTDSRLYEKTPQQFDFLTYRLGLGEEESSSQLKFEAKPETAKTVFGKMAQRVFDEGRTLKDMPIIGTLNSSVVGYVGQRKTVLEQLQLLVLQIATFQSYHDVEFVTIFPEEEKQLWDWMRWLPHSQLHDINVRGFVYNQRTRDQVMGSVYSLLKERKNALSETSRNQQPLFLPRLVILVTDEKLIMDHVIMEYLQEDPQELGVSLIFTADVRSSLRENVKTVIDVLDSTTGVLVMEDGVVKNKQFKLDHVPDYVDKELFARYLAPIDHKLNLESSIPSMLDFMQMYDVTHVEELSIKDRWENNQPRKSMAVPIGWRADHDVVELDLHEKEDGPHGLLAGTTGSGKTEVIKDLMTSLAVNFKPTNVAFLPIDFKGGALADDLAYFPHTVGAITNLDGAAAMRALTSIDAEMKRRMRVFSSVGVANINDYHKALESGDATEPIPHLVMVSDEFAELKSQVPEFLDALVQTARVGRSLGVHLLLATQKPAGVVNDQIWANSRFRIALKVADAADSKEMLKTPDAADIVETGRGYLQVGNNERYELFQTAYTGADYKPNQEENSEEELAIYNINEWGQYNKLNKNDDTGSEKVTKKVKKQIDVVIDEINHIFNEGDYVRPTKVWLPALKDRVFLADLTETDFASQWQKAKQPLVATLGLMDIPAEQDQRPLELNLSDGHVVLYGSSGYGKSTFIQTMILDLAHKHTPETLHLYLMDFGTNGLLPLRQLPHTADFFRLDEEEKITKLMTKLIEKIKERKKLLAQKNVANLSLYERATGESLPEIVVVLDGYDGMKDVSYENELNKLMIQIGREGLGLGIHVVLTANRTAAIRSNLSSTLKHRLMLSLLEVGDISGVVGRTKLVPQDRPGAGLVKLDEAVEFQTALPVRGADDLEVLDNITAEIKTMNEKWTGKRPKQIPMIPDTLDVESFIEFEGVEDAFTAGDFPLGLDTTTVEPIMLSGNMIVFGQPEDISYQLMVSGLMTLAERAKSALVFDGQNQADVVDFKENILDQLIDDQITNQTIVINHTEAFISATNIEPDIDEIGNVKANLLADLLDTENTFILIDEFAWFKRGRETAQYEIKKRISGSMATMRAVDQNSIMDGSTNSREPALPENLATINLRGSFDRMQYVRGEIDG</sequence>
<feature type="transmembrane region" description="Helical" evidence="5">
    <location>
        <begin position="232"/>
        <end position="252"/>
    </location>
</feature>
<evidence type="ECO:0000313" key="8">
    <source>
        <dbReference type="Proteomes" id="UP000326334"/>
    </source>
</evidence>
<dbReference type="SUPFAM" id="SSF52540">
    <property type="entry name" value="P-loop containing nucleoside triphosphate hydrolases"/>
    <property type="match status" value="2"/>
</dbReference>
<evidence type="ECO:0000256" key="1">
    <source>
        <dbReference type="ARBA" id="ARBA00022737"/>
    </source>
</evidence>
<protein>
    <submittedName>
        <fullName evidence="7">Type VII secretion protein EssC</fullName>
    </submittedName>
</protein>
<keyword evidence="5" id="KW-0812">Transmembrane</keyword>
<reference evidence="7 8" key="1">
    <citation type="submission" date="2019-10" db="EMBL/GenBank/DDBJ databases">
        <title>Genome sequencing of Lactobacillus graminis.</title>
        <authorList>
            <person name="Kim K."/>
        </authorList>
    </citation>
    <scope>NUCLEOTIDE SEQUENCE [LARGE SCALE GENOMIC DNA]</scope>
    <source>
        <strain evidence="7 8">LG542</strain>
    </source>
</reference>
<dbReference type="EMBL" id="CP045007">
    <property type="protein sequence ID" value="QFP79489.1"/>
    <property type="molecule type" value="Genomic_DNA"/>
</dbReference>
<dbReference type="PANTHER" id="PTHR22683:SF1">
    <property type="entry name" value="TYPE VII SECRETION SYSTEM PROTEIN ESSC"/>
    <property type="match status" value="1"/>
</dbReference>
<evidence type="ECO:0000256" key="2">
    <source>
        <dbReference type="ARBA" id="ARBA00022741"/>
    </source>
</evidence>
<dbReference type="NCBIfam" id="TIGR03928">
    <property type="entry name" value="T7_EssCb_Firm"/>
    <property type="match status" value="1"/>
</dbReference>
<keyword evidence="5" id="KW-1133">Transmembrane helix</keyword>
<dbReference type="InterPro" id="IPR050206">
    <property type="entry name" value="FtsK/SpoIIIE/SftA"/>
</dbReference>